<dbReference type="GeneID" id="10505955"/>
<accession>F0ZXR6</accession>
<feature type="region of interest" description="Disordered" evidence="1">
    <location>
        <begin position="46"/>
        <end position="71"/>
    </location>
</feature>
<dbReference type="STRING" id="5786.F0ZXR6"/>
<dbReference type="eggNOG" id="ENOG502RHP7">
    <property type="taxonomic scope" value="Eukaryota"/>
</dbReference>
<keyword evidence="3" id="KW-1185">Reference proteome</keyword>
<sequence length="235" mass="26337">VDLPNEISASSISKFTNDSKSLVLAKDLNNIYLFDLQSNQFNNISKEEEEEEQDNFSDKNNNNKKSSTISSIEIDNENKNLSLIDSMNQVYITNIKSSKPNKPTKLPNINSIPTKLYFSSNNSNTLFIGTINSIISFDIKQLKVLSVCKLNKAVKFITSNPNNSSELLIWNNSNEQTKFNKDDQSTNKSSSSFSEVIFAASQSNKNDLVIVDLSFFDRVLPSLPEAIKLKKFGGQ</sequence>
<reference evidence="3" key="1">
    <citation type="journal article" date="2011" name="Genome Biol.">
        <title>Comparative genomics of the social amoebae Dictyostelium discoideum and Dictyostelium purpureum.</title>
        <authorList>
            <consortium name="US DOE Joint Genome Institute (JGI-PGF)"/>
            <person name="Sucgang R."/>
            <person name="Kuo A."/>
            <person name="Tian X."/>
            <person name="Salerno W."/>
            <person name="Parikh A."/>
            <person name="Feasley C.L."/>
            <person name="Dalin E."/>
            <person name="Tu H."/>
            <person name="Huang E."/>
            <person name="Barry K."/>
            <person name="Lindquist E."/>
            <person name="Shapiro H."/>
            <person name="Bruce D."/>
            <person name="Schmutz J."/>
            <person name="Salamov A."/>
            <person name="Fey P."/>
            <person name="Gaudet P."/>
            <person name="Anjard C."/>
            <person name="Babu M.M."/>
            <person name="Basu S."/>
            <person name="Bushmanova Y."/>
            <person name="van der Wel H."/>
            <person name="Katoh-Kurasawa M."/>
            <person name="Dinh C."/>
            <person name="Coutinho P.M."/>
            <person name="Saito T."/>
            <person name="Elias M."/>
            <person name="Schaap P."/>
            <person name="Kay R.R."/>
            <person name="Henrissat B."/>
            <person name="Eichinger L."/>
            <person name="Rivero F."/>
            <person name="Putnam N.H."/>
            <person name="West C.M."/>
            <person name="Loomis W.F."/>
            <person name="Chisholm R.L."/>
            <person name="Shaulsky G."/>
            <person name="Strassmann J.E."/>
            <person name="Queller D.C."/>
            <person name="Kuspa A."/>
            <person name="Grigoriev I.V."/>
        </authorList>
    </citation>
    <scope>NUCLEOTIDE SEQUENCE [LARGE SCALE GENOMIC DNA]</scope>
    <source>
        <strain evidence="3">QSDP1</strain>
    </source>
</reference>
<feature type="non-terminal residue" evidence="2">
    <location>
        <position position="1"/>
    </location>
</feature>
<dbReference type="EMBL" id="GL871265">
    <property type="protein sequence ID" value="EGC31259.1"/>
    <property type="molecule type" value="Genomic_DNA"/>
</dbReference>
<name>F0ZXR6_DICPU</name>
<dbReference type="FunCoup" id="F0ZXR6">
    <property type="interactions" value="937"/>
</dbReference>
<dbReference type="KEGG" id="dpp:DICPUDRAFT_40196"/>
<evidence type="ECO:0000256" key="1">
    <source>
        <dbReference type="SAM" id="MobiDB-lite"/>
    </source>
</evidence>
<proteinExistence type="predicted"/>
<evidence type="ECO:0008006" key="4">
    <source>
        <dbReference type="Google" id="ProtNLM"/>
    </source>
</evidence>
<dbReference type="OrthoDB" id="10462961at2759"/>
<evidence type="ECO:0000313" key="3">
    <source>
        <dbReference type="Proteomes" id="UP000001064"/>
    </source>
</evidence>
<feature type="compositionally biased region" description="Low complexity" evidence="1">
    <location>
        <begin position="58"/>
        <end position="71"/>
    </location>
</feature>
<dbReference type="InParanoid" id="F0ZXR6"/>
<evidence type="ECO:0000313" key="2">
    <source>
        <dbReference type="EMBL" id="EGC31259.1"/>
    </source>
</evidence>
<dbReference type="AlphaFoldDB" id="F0ZXR6"/>
<dbReference type="SUPFAM" id="SSF50978">
    <property type="entry name" value="WD40 repeat-like"/>
    <property type="match status" value="1"/>
</dbReference>
<dbReference type="Gene3D" id="2.130.10.10">
    <property type="entry name" value="YVTN repeat-like/Quinoprotein amine dehydrogenase"/>
    <property type="match status" value="1"/>
</dbReference>
<dbReference type="Proteomes" id="UP000001064">
    <property type="component" value="Unassembled WGS sequence"/>
</dbReference>
<gene>
    <name evidence="2" type="ORF">DICPUDRAFT_40196</name>
</gene>
<protein>
    <recommendedName>
        <fullName evidence="4">Anaphase-promoting complex subunit 4 WD40 domain-containing protein</fullName>
    </recommendedName>
</protein>
<dbReference type="InterPro" id="IPR036322">
    <property type="entry name" value="WD40_repeat_dom_sf"/>
</dbReference>
<dbReference type="OMA" id="FQIMVEL"/>
<dbReference type="VEuPathDB" id="AmoebaDB:DICPUDRAFT_40196"/>
<dbReference type="RefSeq" id="XP_003292204.1">
    <property type="nucleotide sequence ID" value="XM_003292156.1"/>
</dbReference>
<dbReference type="InterPro" id="IPR015943">
    <property type="entry name" value="WD40/YVTN_repeat-like_dom_sf"/>
</dbReference>
<organism evidence="2 3">
    <name type="scientific">Dictyostelium purpureum</name>
    <name type="common">Slime mold</name>
    <dbReference type="NCBI Taxonomy" id="5786"/>
    <lineage>
        <taxon>Eukaryota</taxon>
        <taxon>Amoebozoa</taxon>
        <taxon>Evosea</taxon>
        <taxon>Eumycetozoa</taxon>
        <taxon>Dictyostelia</taxon>
        <taxon>Dictyosteliales</taxon>
        <taxon>Dictyosteliaceae</taxon>
        <taxon>Dictyostelium</taxon>
    </lineage>
</organism>